<comment type="caution">
    <text evidence="1">The sequence shown here is derived from an EMBL/GenBank/DDBJ whole genome shotgun (WGS) entry which is preliminary data.</text>
</comment>
<evidence type="ECO:0000313" key="2">
    <source>
        <dbReference type="Proteomes" id="UP000032142"/>
    </source>
</evidence>
<dbReference type="Proteomes" id="UP000032142">
    <property type="component" value="Unassembled WGS sequence"/>
</dbReference>
<dbReference type="AlphaFoldDB" id="A0A0B0MIQ8"/>
<keyword evidence="2" id="KW-1185">Reference proteome</keyword>
<proteinExistence type="predicted"/>
<dbReference type="EMBL" id="JRRC01236880">
    <property type="protein sequence ID" value="KHG02058.1"/>
    <property type="molecule type" value="Genomic_DNA"/>
</dbReference>
<accession>A0A0B0MIQ8</accession>
<sequence length="66" mass="7399">MLCNSRNATFKTYRGHMTVSYGRVSHTAETRAHVLGRVAARVLHTWPIDTPVFLGRVKLVGYTALI</sequence>
<gene>
    <name evidence="1" type="ORF">F383_24001</name>
</gene>
<reference evidence="2" key="1">
    <citation type="submission" date="2014-09" db="EMBL/GenBank/DDBJ databases">
        <authorList>
            <person name="Mudge J."/>
            <person name="Ramaraj T."/>
            <person name="Lindquist I.E."/>
            <person name="Bharti A.K."/>
            <person name="Sundararajan A."/>
            <person name="Cameron C.T."/>
            <person name="Woodward J.E."/>
            <person name="May G.D."/>
            <person name="Brubaker C."/>
            <person name="Broadhvest J."/>
            <person name="Wilkins T.A."/>
        </authorList>
    </citation>
    <scope>NUCLEOTIDE SEQUENCE</scope>
    <source>
        <strain evidence="2">cv. AKA8401</strain>
    </source>
</reference>
<organism evidence="1 2">
    <name type="scientific">Gossypium arboreum</name>
    <name type="common">Tree cotton</name>
    <name type="synonym">Gossypium nanking</name>
    <dbReference type="NCBI Taxonomy" id="29729"/>
    <lineage>
        <taxon>Eukaryota</taxon>
        <taxon>Viridiplantae</taxon>
        <taxon>Streptophyta</taxon>
        <taxon>Embryophyta</taxon>
        <taxon>Tracheophyta</taxon>
        <taxon>Spermatophyta</taxon>
        <taxon>Magnoliopsida</taxon>
        <taxon>eudicotyledons</taxon>
        <taxon>Gunneridae</taxon>
        <taxon>Pentapetalae</taxon>
        <taxon>rosids</taxon>
        <taxon>malvids</taxon>
        <taxon>Malvales</taxon>
        <taxon>Malvaceae</taxon>
        <taxon>Malvoideae</taxon>
        <taxon>Gossypium</taxon>
    </lineage>
</organism>
<protein>
    <submittedName>
        <fullName evidence="1">Protein yhjJ</fullName>
    </submittedName>
</protein>
<evidence type="ECO:0000313" key="1">
    <source>
        <dbReference type="EMBL" id="KHG02058.1"/>
    </source>
</evidence>
<name>A0A0B0MIQ8_GOSAR</name>